<name>A0A7D8Z4D5_9HELO</name>
<evidence type="ECO:0000256" key="6">
    <source>
        <dbReference type="SAM" id="SignalP"/>
    </source>
</evidence>
<evidence type="ECO:0000256" key="1">
    <source>
        <dbReference type="ARBA" id="ARBA00004141"/>
    </source>
</evidence>
<dbReference type="InterPro" id="IPR045863">
    <property type="entry name" value="CorA_TM1_TM2"/>
</dbReference>
<protein>
    <submittedName>
        <fullName evidence="7">Uncharacterized protein</fullName>
    </submittedName>
</protein>
<keyword evidence="3 5" id="KW-1133">Transmembrane helix</keyword>
<sequence>MRVLWMKRTWLLGLTRIGVCNFNRAESRRAVPFSQEAFKLVEQHLGLPEEFKHSLIGTTSRAFKFSCPKNSGTLYFKPTACFVFRFGVFRPSYYQLALSHDPLTNLTHGLLLSKTADHDFPLLIQTLKQHQTHCSHPFLTAALLAKIVIAATANRIQAVDRSLNELEENAGQHEYINIPMRNPLEMDFMAATRRLNFVGRTLGVERMRTGTMILALEVIGKEVGRLRKLTSNSTCDEKNGSETYEDATKMVDDLITCHMNECQNLALRAEYEEKRTQTQLAVVYQFMTQKEAIVNSKIAYTSTMIATESKKDSSAMKAIAVLTMIFLPGTFIATIFAMPLFNWDDNGHHLFNDNFKYYWAIAIPLTLFVLFLWGLSVWLPWKVWVAGWMPKRLVTKHAEVGLEEKRDWITWPVPTTN</sequence>
<feature type="transmembrane region" description="Helical" evidence="5">
    <location>
        <begin position="318"/>
        <end position="337"/>
    </location>
</feature>
<accession>A0A7D8Z4D5</accession>
<evidence type="ECO:0000313" key="8">
    <source>
        <dbReference type="Proteomes" id="UP000481288"/>
    </source>
</evidence>
<gene>
    <name evidence="7" type="ORF">LCER1_G001463</name>
</gene>
<keyword evidence="2 5" id="KW-0812">Transmembrane</keyword>
<evidence type="ECO:0000313" key="7">
    <source>
        <dbReference type="EMBL" id="TVY58751.1"/>
    </source>
</evidence>
<keyword evidence="8" id="KW-1185">Reference proteome</keyword>
<feature type="signal peptide" evidence="6">
    <location>
        <begin position="1"/>
        <end position="20"/>
    </location>
</feature>
<reference evidence="7 8" key="1">
    <citation type="submission" date="2018-05" db="EMBL/GenBank/DDBJ databases">
        <title>Whole genome sequencing for identification of molecular markers to develop diagnostic detection tools for the regulated plant pathogen Lachnellula willkommii.</title>
        <authorList>
            <person name="Giroux E."/>
            <person name="Bilodeau G."/>
        </authorList>
    </citation>
    <scope>NUCLEOTIDE SEQUENCE [LARGE SCALE GENOMIC DNA]</scope>
    <source>
        <strain evidence="7 8">CBS 625.97</strain>
    </source>
</reference>
<keyword evidence="6" id="KW-0732">Signal</keyword>
<dbReference type="SUPFAM" id="SSF144083">
    <property type="entry name" value="Magnesium transport protein CorA, transmembrane region"/>
    <property type="match status" value="1"/>
</dbReference>
<organism evidence="7 8">
    <name type="scientific">Lachnellula cervina</name>
    <dbReference type="NCBI Taxonomy" id="1316786"/>
    <lineage>
        <taxon>Eukaryota</taxon>
        <taxon>Fungi</taxon>
        <taxon>Dikarya</taxon>
        <taxon>Ascomycota</taxon>
        <taxon>Pezizomycotina</taxon>
        <taxon>Leotiomycetes</taxon>
        <taxon>Helotiales</taxon>
        <taxon>Lachnaceae</taxon>
        <taxon>Lachnellula</taxon>
    </lineage>
</organism>
<comment type="caution">
    <text evidence="7">The sequence shown here is derived from an EMBL/GenBank/DDBJ whole genome shotgun (WGS) entry which is preliminary data.</text>
</comment>
<evidence type="ECO:0000256" key="3">
    <source>
        <dbReference type="ARBA" id="ARBA00022989"/>
    </source>
</evidence>
<proteinExistence type="predicted"/>
<feature type="chain" id="PRO_5028821870" evidence="6">
    <location>
        <begin position="21"/>
        <end position="417"/>
    </location>
</feature>
<evidence type="ECO:0000256" key="2">
    <source>
        <dbReference type="ARBA" id="ARBA00022692"/>
    </source>
</evidence>
<dbReference type="EMBL" id="QGMG01000027">
    <property type="protein sequence ID" value="TVY58751.1"/>
    <property type="molecule type" value="Genomic_DNA"/>
</dbReference>
<dbReference type="AlphaFoldDB" id="A0A7D8Z4D5"/>
<dbReference type="Gene3D" id="1.20.58.340">
    <property type="entry name" value="Magnesium transport protein CorA, transmembrane region"/>
    <property type="match status" value="1"/>
</dbReference>
<evidence type="ECO:0000256" key="5">
    <source>
        <dbReference type="SAM" id="Phobius"/>
    </source>
</evidence>
<evidence type="ECO:0000256" key="4">
    <source>
        <dbReference type="ARBA" id="ARBA00023136"/>
    </source>
</evidence>
<keyword evidence="4 5" id="KW-0472">Membrane</keyword>
<dbReference type="OrthoDB" id="2830640at2759"/>
<feature type="transmembrane region" description="Helical" evidence="5">
    <location>
        <begin position="357"/>
        <end position="381"/>
    </location>
</feature>
<comment type="subcellular location">
    <subcellularLocation>
        <location evidence="1">Membrane</location>
        <topology evidence="1">Multi-pass membrane protein</topology>
    </subcellularLocation>
</comment>
<dbReference type="GO" id="GO:0016020">
    <property type="term" value="C:membrane"/>
    <property type="evidence" value="ECO:0007669"/>
    <property type="project" value="UniProtKB-SubCell"/>
</dbReference>
<dbReference type="Proteomes" id="UP000481288">
    <property type="component" value="Unassembled WGS sequence"/>
</dbReference>